<dbReference type="Proteomes" id="UP000037510">
    <property type="component" value="Unassembled WGS sequence"/>
</dbReference>
<feature type="region of interest" description="Disordered" evidence="1">
    <location>
        <begin position="72"/>
        <end position="103"/>
    </location>
</feature>
<comment type="caution">
    <text evidence="2">The sequence shown here is derived from an EMBL/GenBank/DDBJ whole genome shotgun (WGS) entry which is preliminary data.</text>
</comment>
<evidence type="ECO:0000313" key="3">
    <source>
        <dbReference type="Proteomes" id="UP000037510"/>
    </source>
</evidence>
<evidence type="ECO:0000256" key="1">
    <source>
        <dbReference type="SAM" id="MobiDB-lite"/>
    </source>
</evidence>
<keyword evidence="3" id="KW-1185">Reference proteome</keyword>
<sequence>MDMAGESRYVWRIVFKNFINSFRPRQIRGNDMGKDYIGNQYYEIPADPSSGKRKATQLKKVNAGKIEAKRLADGGSLPTLPEKGAQSFPAYSEYHSGELPKKD</sequence>
<proteinExistence type="predicted"/>
<reference evidence="2 3" key="1">
    <citation type="journal article" date="2015" name="Genome Biol. Evol.">
        <title>The genome of winter moth (Operophtera brumata) provides a genomic perspective on sexual dimorphism and phenology.</title>
        <authorList>
            <person name="Derks M.F."/>
            <person name="Smit S."/>
            <person name="Salis L."/>
            <person name="Schijlen E."/>
            <person name="Bossers A."/>
            <person name="Mateman C."/>
            <person name="Pijl A.S."/>
            <person name="de Ridder D."/>
            <person name="Groenen M.A."/>
            <person name="Visser M.E."/>
            <person name="Megens H.J."/>
        </authorList>
    </citation>
    <scope>NUCLEOTIDE SEQUENCE [LARGE SCALE GENOMIC DNA]</scope>
    <source>
        <strain evidence="2">WM2013NL</strain>
        <tissue evidence="2">Head and thorax</tissue>
    </source>
</reference>
<protein>
    <submittedName>
        <fullName evidence="2">Mimitin, mitochondrial</fullName>
    </submittedName>
</protein>
<dbReference type="EMBL" id="JTDY01006277">
    <property type="protein sequence ID" value="KOB66148.1"/>
    <property type="molecule type" value="Genomic_DNA"/>
</dbReference>
<name>A0A0L7KSC4_OPEBR</name>
<organism evidence="2 3">
    <name type="scientific">Operophtera brumata</name>
    <name type="common">Winter moth</name>
    <name type="synonym">Phalaena brumata</name>
    <dbReference type="NCBI Taxonomy" id="104452"/>
    <lineage>
        <taxon>Eukaryota</taxon>
        <taxon>Metazoa</taxon>
        <taxon>Ecdysozoa</taxon>
        <taxon>Arthropoda</taxon>
        <taxon>Hexapoda</taxon>
        <taxon>Insecta</taxon>
        <taxon>Pterygota</taxon>
        <taxon>Neoptera</taxon>
        <taxon>Endopterygota</taxon>
        <taxon>Lepidoptera</taxon>
        <taxon>Glossata</taxon>
        <taxon>Ditrysia</taxon>
        <taxon>Geometroidea</taxon>
        <taxon>Geometridae</taxon>
        <taxon>Larentiinae</taxon>
        <taxon>Operophtera</taxon>
    </lineage>
</organism>
<evidence type="ECO:0000313" key="2">
    <source>
        <dbReference type="EMBL" id="KOB66148.1"/>
    </source>
</evidence>
<accession>A0A0L7KSC4</accession>
<dbReference type="STRING" id="104452.A0A0L7KSC4"/>
<dbReference type="AlphaFoldDB" id="A0A0L7KSC4"/>
<gene>
    <name evidence="2" type="ORF">OBRU01_21654</name>
</gene>